<organism evidence="1 2">
    <name type="scientific">Ephemerocybe angulata</name>
    <dbReference type="NCBI Taxonomy" id="980116"/>
    <lineage>
        <taxon>Eukaryota</taxon>
        <taxon>Fungi</taxon>
        <taxon>Dikarya</taxon>
        <taxon>Basidiomycota</taxon>
        <taxon>Agaricomycotina</taxon>
        <taxon>Agaricomycetes</taxon>
        <taxon>Agaricomycetidae</taxon>
        <taxon>Agaricales</taxon>
        <taxon>Agaricineae</taxon>
        <taxon>Psathyrellaceae</taxon>
        <taxon>Ephemerocybe</taxon>
    </lineage>
</organism>
<sequence length="183" mass="20696">MVSNHWEHLPGFRVHPKGASARYKAATEENPKRLVLALRHATDAPNIWPAPTYYTEENGILTEELDLESTHFPNGSVSLPFFVIPHSNRTLPFAYRVFIDPGHLGPPPLNKTIAKGLKCPWLGHVVIARYARGNNPNIHIYMQISRQENEIVSSLLACWFDKVWANLYGHVGSLDVFNAMYNP</sequence>
<evidence type="ECO:0000313" key="2">
    <source>
        <dbReference type="Proteomes" id="UP000521943"/>
    </source>
</evidence>
<comment type="caution">
    <text evidence="1">The sequence shown here is derived from an EMBL/GenBank/DDBJ whole genome shotgun (WGS) entry which is preliminary data.</text>
</comment>
<reference evidence="1 2" key="1">
    <citation type="submission" date="2020-07" db="EMBL/GenBank/DDBJ databases">
        <title>Comparative genomics of pyrophilous fungi reveals a link between fire events and developmental genes.</title>
        <authorList>
            <consortium name="DOE Joint Genome Institute"/>
            <person name="Steindorff A.S."/>
            <person name="Carver A."/>
            <person name="Calhoun S."/>
            <person name="Stillman K."/>
            <person name="Liu H."/>
            <person name="Lipzen A."/>
            <person name="Pangilinan J."/>
            <person name="Labutti K."/>
            <person name="Bruns T.D."/>
            <person name="Grigoriev I.V."/>
        </authorList>
    </citation>
    <scope>NUCLEOTIDE SEQUENCE [LARGE SCALE GENOMIC DNA]</scope>
    <source>
        <strain evidence="1 2">CBS 144469</strain>
    </source>
</reference>
<dbReference type="EMBL" id="JACGCI010000161">
    <property type="protein sequence ID" value="KAF6742985.1"/>
    <property type="molecule type" value="Genomic_DNA"/>
</dbReference>
<evidence type="ECO:0000313" key="1">
    <source>
        <dbReference type="EMBL" id="KAF6742985.1"/>
    </source>
</evidence>
<accession>A0A8H6LUC0</accession>
<name>A0A8H6LUC0_9AGAR</name>
<keyword evidence="2" id="KW-1185">Reference proteome</keyword>
<proteinExistence type="predicted"/>
<protein>
    <submittedName>
        <fullName evidence="1">Uncharacterized protein</fullName>
    </submittedName>
</protein>
<dbReference type="AlphaFoldDB" id="A0A8H6LUC0"/>
<gene>
    <name evidence="1" type="ORF">DFP72DRAFT_859643</name>
</gene>
<dbReference type="Proteomes" id="UP000521943">
    <property type="component" value="Unassembled WGS sequence"/>
</dbReference>